<evidence type="ECO:0000256" key="2">
    <source>
        <dbReference type="ARBA" id="ARBA00022692"/>
    </source>
</evidence>
<evidence type="ECO:0000313" key="6">
    <source>
        <dbReference type="EMBL" id="OIJ26190.1"/>
    </source>
</evidence>
<protein>
    <submittedName>
        <fullName evidence="6">Cobalt ABC transporter permease</fullName>
    </submittedName>
</protein>
<reference evidence="6" key="1">
    <citation type="submission" date="2016-10" db="EMBL/GenBank/DDBJ databases">
        <title>Draft Genome Sequence of Nocardioides luteus Strain BAFB, an Alkane-Degrading Bacterium Isolated from JP-7 Polluted Soil.</title>
        <authorList>
            <person name="Brown L."/>
            <person name="Ruiz O.N."/>
            <person name="Gunasekera T."/>
        </authorList>
    </citation>
    <scope>NUCLEOTIDE SEQUENCE [LARGE SCALE GENOMIC DNA]</scope>
    <source>
        <strain evidence="6">BAFB</strain>
    </source>
</reference>
<feature type="transmembrane region" description="Helical" evidence="5">
    <location>
        <begin position="63"/>
        <end position="84"/>
    </location>
</feature>
<evidence type="ECO:0000256" key="5">
    <source>
        <dbReference type="SAM" id="Phobius"/>
    </source>
</evidence>
<keyword evidence="7" id="KW-1185">Reference proteome</keyword>
<organism evidence="6 7">
    <name type="scientific">Nocardioides luteus</name>
    <dbReference type="NCBI Taxonomy" id="1844"/>
    <lineage>
        <taxon>Bacteria</taxon>
        <taxon>Bacillati</taxon>
        <taxon>Actinomycetota</taxon>
        <taxon>Actinomycetes</taxon>
        <taxon>Propionibacteriales</taxon>
        <taxon>Nocardioidaceae</taxon>
        <taxon>Nocardioides</taxon>
    </lineage>
</organism>
<dbReference type="AlphaFoldDB" id="A0A1J4N3Q0"/>
<feature type="transmembrane region" description="Helical" evidence="5">
    <location>
        <begin position="239"/>
        <end position="256"/>
    </location>
</feature>
<feature type="transmembrane region" description="Helical" evidence="5">
    <location>
        <begin position="125"/>
        <end position="142"/>
    </location>
</feature>
<evidence type="ECO:0000256" key="4">
    <source>
        <dbReference type="ARBA" id="ARBA00023136"/>
    </source>
</evidence>
<keyword evidence="2 5" id="KW-0812">Transmembrane</keyword>
<accession>A0A1J4N3Q0</accession>
<sequence>MVRTATIARLPRDLHPVAWWVWAIGLAAYASFTTNPLLLLLLVGVVSVVVAARRGEQPWAKAFRLYVGLALFIVATRVLFRVLLGAVPGHVLVDLPEIPLPDWVLGIRLLGPLTREALLAGLYDGMRLGVIVICVGAANALANPKRLLRSLPPALYEIGTAVVVAVTVLPQLAESVQRVRAAQRLRAGATGRVKRLRRFLVPVLEDALERSMALAAGMDTRGYGRTAGVPVATRRLTSALMLVSLVGLCVGVYAVLDGTTPGWLAGTMLVLGVAAAAGGLALAGRRVTRTVYRADRWRWPEVVVALSGVLVVAVGWWVARSQVPVAFPGVSTVPPVTLTAMAGVLVGLVPAVAAPVPASSLVHEEAVA</sequence>
<dbReference type="InterPro" id="IPR003339">
    <property type="entry name" value="ABC/ECF_trnsptr_transmembrane"/>
</dbReference>
<feature type="transmembrane region" description="Helical" evidence="5">
    <location>
        <begin position="262"/>
        <end position="282"/>
    </location>
</feature>
<evidence type="ECO:0000256" key="1">
    <source>
        <dbReference type="ARBA" id="ARBA00004141"/>
    </source>
</evidence>
<keyword evidence="4 5" id="KW-0472">Membrane</keyword>
<feature type="transmembrane region" description="Helical" evidence="5">
    <location>
        <begin position="302"/>
        <end position="319"/>
    </location>
</feature>
<gene>
    <name evidence="6" type="ORF">UG56_013965</name>
</gene>
<evidence type="ECO:0000313" key="7">
    <source>
        <dbReference type="Proteomes" id="UP000033772"/>
    </source>
</evidence>
<feature type="transmembrane region" description="Helical" evidence="5">
    <location>
        <begin position="20"/>
        <end position="51"/>
    </location>
</feature>
<comment type="subcellular location">
    <subcellularLocation>
        <location evidence="1">Membrane</location>
        <topology evidence="1">Multi-pass membrane protein</topology>
    </subcellularLocation>
</comment>
<dbReference type="CDD" id="cd16914">
    <property type="entry name" value="EcfT"/>
    <property type="match status" value="1"/>
</dbReference>
<evidence type="ECO:0000256" key="3">
    <source>
        <dbReference type="ARBA" id="ARBA00022989"/>
    </source>
</evidence>
<dbReference type="EMBL" id="JZDQ02000018">
    <property type="protein sequence ID" value="OIJ26190.1"/>
    <property type="molecule type" value="Genomic_DNA"/>
</dbReference>
<dbReference type="Proteomes" id="UP000033772">
    <property type="component" value="Unassembled WGS sequence"/>
</dbReference>
<dbReference type="Pfam" id="PF02361">
    <property type="entry name" value="CbiQ"/>
    <property type="match status" value="1"/>
</dbReference>
<dbReference type="STRING" id="1844.UG56_013965"/>
<name>A0A1J4N3Q0_9ACTN</name>
<dbReference type="GO" id="GO:0005886">
    <property type="term" value="C:plasma membrane"/>
    <property type="evidence" value="ECO:0007669"/>
    <property type="project" value="TreeGrafter"/>
</dbReference>
<dbReference type="PANTHER" id="PTHR33514:SF15">
    <property type="entry name" value="COBALT TRANSPORT PROTEIN"/>
    <property type="match status" value="1"/>
</dbReference>
<proteinExistence type="predicted"/>
<feature type="transmembrane region" description="Helical" evidence="5">
    <location>
        <begin position="339"/>
        <end position="362"/>
    </location>
</feature>
<dbReference type="PANTHER" id="PTHR33514">
    <property type="entry name" value="PROTEIN ABCI12, CHLOROPLASTIC"/>
    <property type="match status" value="1"/>
</dbReference>
<keyword evidence="3 5" id="KW-1133">Transmembrane helix</keyword>
<comment type="caution">
    <text evidence="6">The sequence shown here is derived from an EMBL/GenBank/DDBJ whole genome shotgun (WGS) entry which is preliminary data.</text>
</comment>